<dbReference type="GO" id="GO:0003700">
    <property type="term" value="F:DNA-binding transcription factor activity"/>
    <property type="evidence" value="ECO:0007669"/>
    <property type="project" value="InterPro"/>
</dbReference>
<comment type="subcellular location">
    <subcellularLocation>
        <location evidence="1">Nucleus</location>
    </subcellularLocation>
</comment>
<dbReference type="CDD" id="cd00018">
    <property type="entry name" value="AP2"/>
    <property type="match status" value="1"/>
</dbReference>
<dbReference type="PROSITE" id="PS51032">
    <property type="entry name" value="AP2_ERF"/>
    <property type="match status" value="1"/>
</dbReference>
<evidence type="ECO:0000313" key="10">
    <source>
        <dbReference type="Proteomes" id="UP001237642"/>
    </source>
</evidence>
<evidence type="ECO:0000256" key="2">
    <source>
        <dbReference type="ARBA" id="ARBA00022821"/>
    </source>
</evidence>
<feature type="domain" description="AP2/ERF" evidence="8">
    <location>
        <begin position="86"/>
        <end position="144"/>
    </location>
</feature>
<keyword evidence="3" id="KW-0805">Transcription regulation</keyword>
<gene>
    <name evidence="9" type="ORF">POM88_040163</name>
</gene>
<organism evidence="9 10">
    <name type="scientific">Heracleum sosnowskyi</name>
    <dbReference type="NCBI Taxonomy" id="360622"/>
    <lineage>
        <taxon>Eukaryota</taxon>
        <taxon>Viridiplantae</taxon>
        <taxon>Streptophyta</taxon>
        <taxon>Embryophyta</taxon>
        <taxon>Tracheophyta</taxon>
        <taxon>Spermatophyta</taxon>
        <taxon>Magnoliopsida</taxon>
        <taxon>eudicotyledons</taxon>
        <taxon>Gunneridae</taxon>
        <taxon>Pentapetalae</taxon>
        <taxon>asterids</taxon>
        <taxon>campanulids</taxon>
        <taxon>Apiales</taxon>
        <taxon>Apiaceae</taxon>
        <taxon>Apioideae</taxon>
        <taxon>apioid superclade</taxon>
        <taxon>Tordylieae</taxon>
        <taxon>Tordyliinae</taxon>
        <taxon>Heracleum</taxon>
    </lineage>
</organism>
<keyword evidence="6" id="KW-0539">Nucleus</keyword>
<keyword evidence="2" id="KW-0611">Plant defense</keyword>
<dbReference type="FunFam" id="3.30.730.10:FF:000001">
    <property type="entry name" value="Ethylene-responsive transcription factor 2"/>
    <property type="match status" value="1"/>
</dbReference>
<protein>
    <submittedName>
        <fullName evidence="9">Ethylene-responsive transcription factor 13-like</fullName>
    </submittedName>
</protein>
<dbReference type="InterPro" id="IPR016177">
    <property type="entry name" value="DNA-bd_dom_sf"/>
</dbReference>
<dbReference type="InterPro" id="IPR001471">
    <property type="entry name" value="AP2/ERF_dom"/>
</dbReference>
<dbReference type="GO" id="GO:0005634">
    <property type="term" value="C:nucleus"/>
    <property type="evidence" value="ECO:0007669"/>
    <property type="project" value="UniProtKB-SubCell"/>
</dbReference>
<evidence type="ECO:0000256" key="5">
    <source>
        <dbReference type="ARBA" id="ARBA00023163"/>
    </source>
</evidence>
<keyword evidence="10" id="KW-1185">Reference proteome</keyword>
<proteinExistence type="predicted"/>
<dbReference type="PANTHER" id="PTHR31190">
    <property type="entry name" value="DNA-BINDING DOMAIN"/>
    <property type="match status" value="1"/>
</dbReference>
<comment type="caution">
    <text evidence="9">The sequence shown here is derived from an EMBL/GenBank/DDBJ whole genome shotgun (WGS) entry which is preliminary data.</text>
</comment>
<keyword evidence="5" id="KW-0804">Transcription</keyword>
<dbReference type="AlphaFoldDB" id="A0AAD8HEG9"/>
<sequence length="191" mass="21362">MLKTDYSFLESVHQRLVDGTSFSEFIPSMISFGASNYLPTTVENNSAGKRKMEDSSAAANIVPKLGTDSEEKKKVVALNGPTEVRKYRGVRRRPWGKFAAEIRDPARKGSRVWLGTYEMPEDAALAYDRAAFKMRGSRALLNFPHLIGSSEPIRVNSRNKSLPESSTSSSSLEELPPKKRRKDEICLTLHI</sequence>
<dbReference type="EMBL" id="JAUIZM010000009">
    <property type="protein sequence ID" value="KAK1364602.1"/>
    <property type="molecule type" value="Genomic_DNA"/>
</dbReference>
<evidence type="ECO:0000259" key="8">
    <source>
        <dbReference type="PROSITE" id="PS51032"/>
    </source>
</evidence>
<dbReference type="Gene3D" id="3.30.730.10">
    <property type="entry name" value="AP2/ERF domain"/>
    <property type="match status" value="1"/>
</dbReference>
<feature type="compositionally biased region" description="Low complexity" evidence="7">
    <location>
        <begin position="160"/>
        <end position="174"/>
    </location>
</feature>
<evidence type="ECO:0000256" key="6">
    <source>
        <dbReference type="ARBA" id="ARBA00023242"/>
    </source>
</evidence>
<dbReference type="Pfam" id="PF00847">
    <property type="entry name" value="AP2"/>
    <property type="match status" value="1"/>
</dbReference>
<dbReference type="Proteomes" id="UP001237642">
    <property type="component" value="Unassembled WGS sequence"/>
</dbReference>
<reference evidence="9" key="1">
    <citation type="submission" date="2023-02" db="EMBL/GenBank/DDBJ databases">
        <title>Genome of toxic invasive species Heracleum sosnowskyi carries increased number of genes despite the absence of recent whole-genome duplications.</title>
        <authorList>
            <person name="Schelkunov M."/>
            <person name="Shtratnikova V."/>
            <person name="Makarenko M."/>
            <person name="Klepikova A."/>
            <person name="Omelchenko D."/>
            <person name="Novikova G."/>
            <person name="Obukhova E."/>
            <person name="Bogdanov V."/>
            <person name="Penin A."/>
            <person name="Logacheva M."/>
        </authorList>
    </citation>
    <scope>NUCLEOTIDE SEQUENCE</scope>
    <source>
        <strain evidence="9">Hsosn_3</strain>
        <tissue evidence="9">Leaf</tissue>
    </source>
</reference>
<accession>A0AAD8HEG9</accession>
<dbReference type="PRINTS" id="PR00367">
    <property type="entry name" value="ETHRSPELEMNT"/>
</dbReference>
<evidence type="ECO:0000256" key="7">
    <source>
        <dbReference type="SAM" id="MobiDB-lite"/>
    </source>
</evidence>
<dbReference type="SUPFAM" id="SSF54171">
    <property type="entry name" value="DNA-binding domain"/>
    <property type="match status" value="1"/>
</dbReference>
<name>A0AAD8HEG9_9APIA</name>
<evidence type="ECO:0000256" key="4">
    <source>
        <dbReference type="ARBA" id="ARBA00023125"/>
    </source>
</evidence>
<dbReference type="PANTHER" id="PTHR31190:SF407">
    <property type="entry name" value="ETHYLENE-RESPONSIVE TRANSCRIPTION FACTOR 13-LIKE"/>
    <property type="match status" value="1"/>
</dbReference>
<dbReference type="InterPro" id="IPR044808">
    <property type="entry name" value="ERF_plant"/>
</dbReference>
<dbReference type="InterPro" id="IPR036955">
    <property type="entry name" value="AP2/ERF_dom_sf"/>
</dbReference>
<dbReference type="GO" id="GO:0009873">
    <property type="term" value="P:ethylene-activated signaling pathway"/>
    <property type="evidence" value="ECO:0007669"/>
    <property type="project" value="InterPro"/>
</dbReference>
<feature type="region of interest" description="Disordered" evidence="7">
    <location>
        <begin position="154"/>
        <end position="184"/>
    </location>
</feature>
<dbReference type="SMART" id="SM00380">
    <property type="entry name" value="AP2"/>
    <property type="match status" value="1"/>
</dbReference>
<dbReference type="GO" id="GO:0003677">
    <property type="term" value="F:DNA binding"/>
    <property type="evidence" value="ECO:0007669"/>
    <property type="project" value="UniProtKB-KW"/>
</dbReference>
<evidence type="ECO:0000313" key="9">
    <source>
        <dbReference type="EMBL" id="KAK1364602.1"/>
    </source>
</evidence>
<reference evidence="9" key="2">
    <citation type="submission" date="2023-05" db="EMBL/GenBank/DDBJ databases">
        <authorList>
            <person name="Schelkunov M.I."/>
        </authorList>
    </citation>
    <scope>NUCLEOTIDE SEQUENCE</scope>
    <source>
        <strain evidence="9">Hsosn_3</strain>
        <tissue evidence="9">Leaf</tissue>
    </source>
</reference>
<evidence type="ECO:0000256" key="1">
    <source>
        <dbReference type="ARBA" id="ARBA00004123"/>
    </source>
</evidence>
<evidence type="ECO:0000256" key="3">
    <source>
        <dbReference type="ARBA" id="ARBA00023015"/>
    </source>
</evidence>
<keyword evidence="4" id="KW-0238">DNA-binding</keyword>
<dbReference type="GO" id="GO:0006952">
    <property type="term" value="P:defense response"/>
    <property type="evidence" value="ECO:0007669"/>
    <property type="project" value="UniProtKB-KW"/>
</dbReference>